<sequence>EFNWTPTHIKNYTIVATIDPTVDENTSNNKLVKIVTITERPIALNLISSTNLTKTDETFTVDIKLDNIADKRPAKGIDGILLYNPDVLNCTNFEFLVNASEELKNVTFEKGKVTFSIMDGNITKPTTIARATFKAIDIGKSEIMLSDVKVSDANGYKFNSVVVNSAVTKVEGPNINVQVTVNDPAIYRINNSITVTVTNNGHKDITIPFDVRAYINSEELGNATIGSLKSGESKTVTFNWTPTELRKYTIVIIADSSNSIKEEDEDDNKVVKTVKVVEIPVFIKMYKALENGNSITAKIEVGNINEKRPVGGYDLKILLKNLTVVDVKAVGISNWSVSNNTLFVSGYNISEIGNFEVGEITFNITNSTYSAIATDVKLSDTGGHKFLKVCIQNGIINLGDIKKIIKIDNETEKSIKDVNLIIGDEFNITKLTLDTEDDITIPIVGKNITINKTVIDTLREVKEKAKKINIPKSKDDVDKAIKELNESVKPLLLVGFNITKKEVEKEINNTKVISKVKLKVENTSNKGFAIIAIPIGDFEVKNVTINNGTTNVTLKENDFTNPMGWYEVKNKILKITVIKDPEISVVLATTLPTTTETNKITSTRVVYTNIAEDIKSPVIKRIVYNSKLIIGSDVDGNLSAKYLKDTFEKIGKELTITDDCILVGGPVANPLVKKYMDKFPVEINNTYPGRNKGVIQAITLKVKIRENIYRDVTVILLAGSDRWGTKAAVEYFKTLDDIPDEPIFVEWRDGKAVKIEKP</sequence>
<protein>
    <submittedName>
        <fullName evidence="3">APHP domain-containing protein</fullName>
    </submittedName>
</protein>
<proteinExistence type="predicted"/>
<dbReference type="PATRIC" id="fig|647171.4.peg.1898"/>
<dbReference type="EMBL" id="AGJL01000094">
    <property type="protein sequence ID" value="EHP83554.1"/>
    <property type="molecule type" value="Genomic_DNA"/>
</dbReference>
<dbReference type="Pfam" id="PF05124">
    <property type="entry name" value="S_layer_C"/>
    <property type="match status" value="1"/>
</dbReference>
<dbReference type="InterPro" id="IPR022651">
    <property type="entry name" value="S_layer_C"/>
</dbReference>
<dbReference type="Gene3D" id="2.60.40.680">
    <property type="match status" value="1"/>
</dbReference>
<name>H1L1Q4_9EURY</name>
<dbReference type="Gene3D" id="2.60.40.10">
    <property type="entry name" value="Immunoglobulins"/>
    <property type="match status" value="1"/>
</dbReference>
<dbReference type="InterPro" id="IPR011635">
    <property type="entry name" value="CARDB"/>
</dbReference>
<evidence type="ECO:0000313" key="4">
    <source>
        <dbReference type="Proteomes" id="UP000003706"/>
    </source>
</evidence>
<feature type="domain" description="CARDB" evidence="2">
    <location>
        <begin position="183"/>
        <end position="270"/>
    </location>
</feature>
<gene>
    <name evidence="3" type="ORF">MetfoDRAFT_1978</name>
</gene>
<dbReference type="InterPro" id="IPR013783">
    <property type="entry name" value="Ig-like_fold"/>
</dbReference>
<dbReference type="AlphaFoldDB" id="H1L1Q4"/>
<feature type="non-terminal residue" evidence="3">
    <location>
        <position position="1"/>
    </location>
</feature>
<organism evidence="3 4">
    <name type="scientific">Methanotorris formicicus Mc-S-70</name>
    <dbReference type="NCBI Taxonomy" id="647171"/>
    <lineage>
        <taxon>Archaea</taxon>
        <taxon>Methanobacteriati</taxon>
        <taxon>Methanobacteriota</taxon>
        <taxon>Methanomada group</taxon>
        <taxon>Methanococci</taxon>
        <taxon>Methanococcales</taxon>
        <taxon>Methanocaldococcaceae</taxon>
        <taxon>Methanotorris</taxon>
    </lineage>
</organism>
<evidence type="ECO:0000259" key="1">
    <source>
        <dbReference type="Pfam" id="PF05124"/>
    </source>
</evidence>
<dbReference type="SUPFAM" id="SSF49384">
    <property type="entry name" value="Carbohydrate-binding domain"/>
    <property type="match status" value="1"/>
</dbReference>
<comment type="caution">
    <text evidence="3">The sequence shown here is derived from an EMBL/GenBank/DDBJ whole genome shotgun (WGS) entry which is preliminary data.</text>
</comment>
<feature type="domain" description="S-layer protein outer" evidence="1">
    <location>
        <begin position="659"/>
        <end position="731"/>
    </location>
</feature>
<dbReference type="GO" id="GO:0030246">
    <property type="term" value="F:carbohydrate binding"/>
    <property type="evidence" value="ECO:0007669"/>
    <property type="project" value="InterPro"/>
</dbReference>
<evidence type="ECO:0000313" key="3">
    <source>
        <dbReference type="EMBL" id="EHP83554.1"/>
    </source>
</evidence>
<dbReference type="CDD" id="cd08547">
    <property type="entry name" value="Type_II_cohesin"/>
    <property type="match status" value="1"/>
</dbReference>
<dbReference type="InterPro" id="IPR008965">
    <property type="entry name" value="CBM2/CBM3_carb-bd_dom_sf"/>
</dbReference>
<dbReference type="Proteomes" id="UP000003706">
    <property type="component" value="Unassembled WGS sequence"/>
</dbReference>
<dbReference type="RefSeq" id="WP_007045396.1">
    <property type="nucleotide sequence ID" value="NZ_AGJL01000094.1"/>
</dbReference>
<reference evidence="3 4" key="1">
    <citation type="submission" date="2011-09" db="EMBL/GenBank/DDBJ databases">
        <title>The draft genome of Methanotorris formicicus Mc-S-70.</title>
        <authorList>
            <consortium name="US DOE Joint Genome Institute (JGI-PGF)"/>
            <person name="Lucas S."/>
            <person name="Han J."/>
            <person name="Lapidus A."/>
            <person name="Cheng J.-F."/>
            <person name="Goodwin L."/>
            <person name="Pitluck S."/>
            <person name="Peters L."/>
            <person name="Land M.L."/>
            <person name="Hauser L."/>
            <person name="Sieprawska-Lupa M."/>
            <person name="Takai K."/>
            <person name="Miyazaki J."/>
            <person name="Whitman W."/>
            <person name="Woyke T.J."/>
        </authorList>
    </citation>
    <scope>NUCLEOTIDE SEQUENCE [LARGE SCALE GENOMIC DNA]</scope>
    <source>
        <strain evidence="3 4">Mc-S-70</strain>
    </source>
</reference>
<dbReference type="Pfam" id="PF07705">
    <property type="entry name" value="CARDB"/>
    <property type="match status" value="1"/>
</dbReference>
<evidence type="ECO:0000259" key="2">
    <source>
        <dbReference type="Pfam" id="PF07705"/>
    </source>
</evidence>
<keyword evidence="4" id="KW-1185">Reference proteome</keyword>
<accession>H1L1Q4</accession>